<proteinExistence type="predicted"/>
<evidence type="ECO:0000313" key="2">
    <source>
        <dbReference type="Proteomes" id="UP001370299"/>
    </source>
</evidence>
<organism evidence="1 2">
    <name type="scientific">Curtobacterium citreum</name>
    <dbReference type="NCBI Taxonomy" id="2036"/>
    <lineage>
        <taxon>Bacteria</taxon>
        <taxon>Bacillati</taxon>
        <taxon>Actinomycetota</taxon>
        <taxon>Actinomycetes</taxon>
        <taxon>Micrococcales</taxon>
        <taxon>Microbacteriaceae</taxon>
        <taxon>Curtobacterium</taxon>
    </lineage>
</organism>
<sequence length="137" mass="15031">MTEVPAVRSEWGRFAPDSVERRMLEHTGVALGLVLRPRTVVLDRARVEVEGIDDADRVVVQLVANQGAYKPAWRNKVMADLFKLLWLRRSVPGVERAVLVVAEPAARALAGWVAVAAEDLGVEVLVWDGETAAPSPR</sequence>
<keyword evidence="2" id="KW-1185">Reference proteome</keyword>
<name>A0ABU8Y948_9MICO</name>
<dbReference type="EMBL" id="JBBLYY010000037">
    <property type="protein sequence ID" value="MEK0171267.1"/>
    <property type="molecule type" value="Genomic_DNA"/>
</dbReference>
<protein>
    <submittedName>
        <fullName evidence="1">Uncharacterized protein</fullName>
    </submittedName>
</protein>
<gene>
    <name evidence="1" type="ORF">WMN62_07285</name>
</gene>
<accession>A0ABU8Y948</accession>
<dbReference type="Proteomes" id="UP001370299">
    <property type="component" value="Unassembled WGS sequence"/>
</dbReference>
<comment type="caution">
    <text evidence="1">The sequence shown here is derived from an EMBL/GenBank/DDBJ whole genome shotgun (WGS) entry which is preliminary data.</text>
</comment>
<reference evidence="1 2" key="1">
    <citation type="submission" date="2024-03" db="EMBL/GenBank/DDBJ databases">
        <title>Whole genomes of four grape xylem sap localized bacterial endophytes.</title>
        <authorList>
            <person name="Kumar G."/>
            <person name="Savka M.A."/>
        </authorList>
    </citation>
    <scope>NUCLEOTIDE SEQUENCE [LARGE SCALE GENOMIC DNA]</scope>
    <source>
        <strain evidence="1 2">RIT_GXS8</strain>
    </source>
</reference>
<dbReference type="RefSeq" id="WP_340197297.1">
    <property type="nucleotide sequence ID" value="NZ_JBBKAP010000062.1"/>
</dbReference>
<evidence type="ECO:0000313" key="1">
    <source>
        <dbReference type="EMBL" id="MEK0171267.1"/>
    </source>
</evidence>